<proteinExistence type="predicted"/>
<organism evidence="1 2">
    <name type="scientific">[Ruminococcus] torques L2-14</name>
    <dbReference type="NCBI Taxonomy" id="657313"/>
    <lineage>
        <taxon>Bacteria</taxon>
        <taxon>Bacillati</taxon>
        <taxon>Bacillota</taxon>
        <taxon>Clostridia</taxon>
        <taxon>Lachnospirales</taxon>
        <taxon>Lachnospiraceae</taxon>
        <taxon>Mediterraneibacter</taxon>
    </lineage>
</organism>
<dbReference type="AlphaFoldDB" id="D4M1U1"/>
<reference evidence="1 2" key="1">
    <citation type="submission" date="2010-03" db="EMBL/GenBank/DDBJ databases">
        <title>The genome sequence of Ruminococcus torques L2-14.</title>
        <authorList>
            <consortium name="metaHIT consortium -- http://www.metahit.eu/"/>
            <person name="Pajon A."/>
            <person name="Turner K."/>
            <person name="Parkhill J."/>
            <person name="Duncan S."/>
            <person name="Flint H."/>
        </authorList>
    </citation>
    <scope>NUCLEOTIDE SEQUENCE [LARGE SCALE GENOMIC DNA]</scope>
    <source>
        <strain evidence="1 2">L2-14</strain>
    </source>
</reference>
<sequence>MKFEDRVQLKLSDLTEELFEKIVAYGFCAPSGMGGWGA</sequence>
<reference evidence="1 2" key="2">
    <citation type="submission" date="2010-03" db="EMBL/GenBank/DDBJ databases">
        <authorList>
            <person name="Pajon A."/>
        </authorList>
    </citation>
    <scope>NUCLEOTIDE SEQUENCE [LARGE SCALE GENOMIC DNA]</scope>
    <source>
        <strain evidence="1 2">L2-14</strain>
    </source>
</reference>
<dbReference type="Proteomes" id="UP000008956">
    <property type="component" value="Chromosome"/>
</dbReference>
<protein>
    <submittedName>
        <fullName evidence="1">Uncharacterized protein</fullName>
    </submittedName>
</protein>
<evidence type="ECO:0000313" key="1">
    <source>
        <dbReference type="EMBL" id="CBL25203.1"/>
    </source>
</evidence>
<dbReference type="EMBL" id="FP929055">
    <property type="protein sequence ID" value="CBL25203.1"/>
    <property type="molecule type" value="Genomic_DNA"/>
</dbReference>
<dbReference type="PATRIC" id="fig|657313.3.peg.124"/>
<evidence type="ECO:0000313" key="2">
    <source>
        <dbReference type="Proteomes" id="UP000008956"/>
    </source>
</evidence>
<dbReference type="KEGG" id="rto:RTO_04390"/>
<dbReference type="HOGENOM" id="CLU_3332583_0_0_9"/>
<accession>D4M1U1</accession>
<name>D4M1U1_9FIRM</name>
<gene>
    <name evidence="1" type="ORF">RTO_04390</name>
</gene>